<dbReference type="AlphaFoldDB" id="A0A426ZGI8"/>
<name>A0A426ZGI8_ENSVE</name>
<evidence type="ECO:0000313" key="2">
    <source>
        <dbReference type="Proteomes" id="UP000287651"/>
    </source>
</evidence>
<accession>A0A426ZGI8</accession>
<reference evidence="1 2" key="1">
    <citation type="journal article" date="2014" name="Agronomy (Basel)">
        <title>A Draft Genome Sequence for Ensete ventricosum, the Drought-Tolerant Tree Against Hunger.</title>
        <authorList>
            <person name="Harrison J."/>
            <person name="Moore K.A."/>
            <person name="Paszkiewicz K."/>
            <person name="Jones T."/>
            <person name="Grant M."/>
            <person name="Ambacheew D."/>
            <person name="Muzemil S."/>
            <person name="Studholme D.J."/>
        </authorList>
    </citation>
    <scope>NUCLEOTIDE SEQUENCE [LARGE SCALE GENOMIC DNA]</scope>
</reference>
<organism evidence="1 2">
    <name type="scientific">Ensete ventricosum</name>
    <name type="common">Abyssinian banana</name>
    <name type="synonym">Musa ensete</name>
    <dbReference type="NCBI Taxonomy" id="4639"/>
    <lineage>
        <taxon>Eukaryota</taxon>
        <taxon>Viridiplantae</taxon>
        <taxon>Streptophyta</taxon>
        <taxon>Embryophyta</taxon>
        <taxon>Tracheophyta</taxon>
        <taxon>Spermatophyta</taxon>
        <taxon>Magnoliopsida</taxon>
        <taxon>Liliopsida</taxon>
        <taxon>Zingiberales</taxon>
        <taxon>Musaceae</taxon>
        <taxon>Ensete</taxon>
    </lineage>
</organism>
<evidence type="ECO:0000313" key="1">
    <source>
        <dbReference type="EMBL" id="RRT63092.1"/>
    </source>
</evidence>
<dbReference type="EMBL" id="AMZH03006724">
    <property type="protein sequence ID" value="RRT63092.1"/>
    <property type="molecule type" value="Genomic_DNA"/>
</dbReference>
<protein>
    <submittedName>
        <fullName evidence="1">Uncharacterized protein</fullName>
    </submittedName>
</protein>
<sequence>MLRWGVTRTWVDEGQLSKEQTKSKVEEALGYADRGHTWRECSLSSSDENLNTIEISPRCDMVQQIVVEQLVVIQYMRKKSCEGLDYAKLDMLRTRLSKRTIELDSQECHSATKVDLPIAKKGA</sequence>
<proteinExistence type="predicted"/>
<gene>
    <name evidence="1" type="ORF">B296_00042962</name>
</gene>
<comment type="caution">
    <text evidence="1">The sequence shown here is derived from an EMBL/GenBank/DDBJ whole genome shotgun (WGS) entry which is preliminary data.</text>
</comment>
<dbReference type="Proteomes" id="UP000287651">
    <property type="component" value="Unassembled WGS sequence"/>
</dbReference>